<dbReference type="Gene3D" id="1.20.120.180">
    <property type="entry name" value="Proteasome activator pa28, C-terminal domain"/>
    <property type="match status" value="1"/>
</dbReference>
<name>A0AA39LJD9_9BILA</name>
<dbReference type="GO" id="GO:0008537">
    <property type="term" value="C:proteasome activator complex"/>
    <property type="evidence" value="ECO:0007669"/>
    <property type="project" value="InterPro"/>
</dbReference>
<evidence type="ECO:0000313" key="1">
    <source>
        <dbReference type="EMBL" id="KAK0399408.1"/>
    </source>
</evidence>
<dbReference type="Proteomes" id="UP001175271">
    <property type="component" value="Unassembled WGS sequence"/>
</dbReference>
<keyword evidence="2" id="KW-1185">Reference proteome</keyword>
<protein>
    <submittedName>
        <fullName evidence="1">Uncharacterized protein</fullName>
    </submittedName>
</protein>
<accession>A0AA39LJD9</accession>
<dbReference type="InterPro" id="IPR036997">
    <property type="entry name" value="PA28_C_sf"/>
</dbReference>
<reference evidence="1" key="1">
    <citation type="submission" date="2023-06" db="EMBL/GenBank/DDBJ databases">
        <title>Genomic analysis of the entomopathogenic nematode Steinernema hermaphroditum.</title>
        <authorList>
            <person name="Schwarz E.M."/>
            <person name="Heppert J.K."/>
            <person name="Baniya A."/>
            <person name="Schwartz H.T."/>
            <person name="Tan C.-H."/>
            <person name="Antoshechkin I."/>
            <person name="Sternberg P.W."/>
            <person name="Goodrich-Blair H."/>
            <person name="Dillman A.R."/>
        </authorList>
    </citation>
    <scope>NUCLEOTIDE SEQUENCE</scope>
    <source>
        <strain evidence="1">PS9179</strain>
        <tissue evidence="1">Whole animal</tissue>
    </source>
</reference>
<gene>
    <name evidence="1" type="ORF">QR680_003031</name>
</gene>
<dbReference type="AlphaFoldDB" id="A0AA39LJD9"/>
<organism evidence="1 2">
    <name type="scientific">Steinernema hermaphroditum</name>
    <dbReference type="NCBI Taxonomy" id="289476"/>
    <lineage>
        <taxon>Eukaryota</taxon>
        <taxon>Metazoa</taxon>
        <taxon>Ecdysozoa</taxon>
        <taxon>Nematoda</taxon>
        <taxon>Chromadorea</taxon>
        <taxon>Rhabditida</taxon>
        <taxon>Tylenchina</taxon>
        <taxon>Panagrolaimomorpha</taxon>
        <taxon>Strongyloidoidea</taxon>
        <taxon>Steinernematidae</taxon>
        <taxon>Steinernema</taxon>
    </lineage>
</organism>
<sequence>MNIRSKMNEYNGVASNANAREGWRDQIGIILEKFRGQLLRLDRCLRNANLKVLADEENATGCCVEITDFVDKAGPIVKEARESTSQFKTLLDIVFVSSLRIDHALQERLLHHTDVIIAQAASFFDKISEYRNRRMEICSEFNIFLEVNHRALIDFDQNQLGITRMSAVTISSSLQFLCMSMEASLNDSA</sequence>
<comment type="caution">
    <text evidence="1">The sequence shown here is derived from an EMBL/GenBank/DDBJ whole genome shotgun (WGS) entry which is preliminary data.</text>
</comment>
<dbReference type="EMBL" id="JAUCMV010000005">
    <property type="protein sequence ID" value="KAK0399408.1"/>
    <property type="molecule type" value="Genomic_DNA"/>
</dbReference>
<proteinExistence type="predicted"/>
<evidence type="ECO:0000313" key="2">
    <source>
        <dbReference type="Proteomes" id="UP001175271"/>
    </source>
</evidence>